<protein>
    <submittedName>
        <fullName evidence="3">O(6)-alkylguanine repair protein YbaZ</fullName>
    </submittedName>
</protein>
<comment type="caution">
    <text evidence="3">The sequence shown here is derived from an EMBL/GenBank/DDBJ whole genome shotgun (WGS) entry which is preliminary data.</text>
</comment>
<dbReference type="InterPro" id="IPR036388">
    <property type="entry name" value="WH-like_DNA-bd_sf"/>
</dbReference>
<dbReference type="EMBL" id="SNZA01000001">
    <property type="protein sequence ID" value="TDR15178.1"/>
    <property type="molecule type" value="Genomic_DNA"/>
</dbReference>
<sequence>MANQETEAFKTRVLFVLAHLEEGEITSYGELARQAGNARYARLVGQILKKLPSDTHLPWYRVVNSQHRISFTEGTDAYARQKVKLEQEGWIVVGQKLMQKEAP</sequence>
<dbReference type="Pfam" id="PF01035">
    <property type="entry name" value="DNA_binding_1"/>
    <property type="match status" value="1"/>
</dbReference>
<dbReference type="CDD" id="cd06445">
    <property type="entry name" value="ATase"/>
    <property type="match status" value="1"/>
</dbReference>
<dbReference type="Proteomes" id="UP000295729">
    <property type="component" value="Unassembled WGS sequence"/>
</dbReference>
<evidence type="ECO:0000313" key="4">
    <source>
        <dbReference type="Proteomes" id="UP000295729"/>
    </source>
</evidence>
<organism evidence="3 4">
    <name type="scientific">Marinomonas communis</name>
    <dbReference type="NCBI Taxonomy" id="28254"/>
    <lineage>
        <taxon>Bacteria</taxon>
        <taxon>Pseudomonadati</taxon>
        <taxon>Pseudomonadota</taxon>
        <taxon>Gammaproteobacteria</taxon>
        <taxon>Oceanospirillales</taxon>
        <taxon>Oceanospirillaceae</taxon>
        <taxon>Marinomonas</taxon>
    </lineage>
</organism>
<evidence type="ECO:0000259" key="2">
    <source>
        <dbReference type="Pfam" id="PF01035"/>
    </source>
</evidence>
<dbReference type="InterPro" id="IPR052520">
    <property type="entry name" value="ATL_DNA_repair"/>
</dbReference>
<dbReference type="GO" id="GO:0006281">
    <property type="term" value="P:DNA repair"/>
    <property type="evidence" value="ECO:0007669"/>
    <property type="project" value="InterPro"/>
</dbReference>
<dbReference type="InterPro" id="IPR014048">
    <property type="entry name" value="MethylDNA_cys_MeTrfase_DNA-bd"/>
</dbReference>
<dbReference type="RefSeq" id="WP_133559808.1">
    <property type="nucleotide sequence ID" value="NZ_JAJGNH010000008.1"/>
</dbReference>
<gene>
    <name evidence="3" type="ORF">C8D85_0532</name>
</gene>
<evidence type="ECO:0000313" key="3">
    <source>
        <dbReference type="EMBL" id="TDR15178.1"/>
    </source>
</evidence>
<keyword evidence="1" id="KW-0227">DNA damage</keyword>
<dbReference type="GO" id="GO:0003824">
    <property type="term" value="F:catalytic activity"/>
    <property type="evidence" value="ECO:0007669"/>
    <property type="project" value="InterPro"/>
</dbReference>
<evidence type="ECO:0000256" key="1">
    <source>
        <dbReference type="ARBA" id="ARBA00022763"/>
    </source>
</evidence>
<feature type="domain" description="Methylated-DNA-[protein]-cysteine S-methyltransferase DNA binding" evidence="2">
    <location>
        <begin position="9"/>
        <end position="89"/>
    </location>
</feature>
<dbReference type="SUPFAM" id="SSF46767">
    <property type="entry name" value="Methylated DNA-protein cysteine methyltransferase, C-terminal domain"/>
    <property type="match status" value="1"/>
</dbReference>
<accession>A0A4R6XH56</accession>
<dbReference type="PANTHER" id="PTHR42942:SF1">
    <property type="entry name" value="ALKYLTRANSFERASE-LIKE PROTEIN 1"/>
    <property type="match status" value="1"/>
</dbReference>
<dbReference type="OrthoDB" id="9132167at2"/>
<dbReference type="Gene3D" id="1.10.10.10">
    <property type="entry name" value="Winged helix-like DNA-binding domain superfamily/Winged helix DNA-binding domain"/>
    <property type="match status" value="1"/>
</dbReference>
<name>A0A4R6XH56_9GAMM</name>
<dbReference type="PANTHER" id="PTHR42942">
    <property type="entry name" value="6-O-METHYLGUANINE DNA METHYLTRANSFERASE"/>
    <property type="match status" value="1"/>
</dbReference>
<dbReference type="AlphaFoldDB" id="A0A4R6XH56"/>
<proteinExistence type="predicted"/>
<reference evidence="3 4" key="1">
    <citation type="submission" date="2019-03" db="EMBL/GenBank/DDBJ databases">
        <title>Genomic Encyclopedia of Type Strains, Phase IV (KMG-IV): sequencing the most valuable type-strain genomes for metagenomic binning, comparative biology and taxonomic classification.</title>
        <authorList>
            <person name="Goeker M."/>
        </authorList>
    </citation>
    <scope>NUCLEOTIDE SEQUENCE [LARGE SCALE GENOMIC DNA]</scope>
    <source>
        <strain evidence="3 4">DSM 5604</strain>
    </source>
</reference>
<keyword evidence="4" id="KW-1185">Reference proteome</keyword>
<dbReference type="InterPro" id="IPR036217">
    <property type="entry name" value="MethylDNA_cys_MeTrfase_DNAb"/>
</dbReference>